<dbReference type="Gene3D" id="3.40.710.10">
    <property type="entry name" value="DD-peptidase/beta-lactamase superfamily"/>
    <property type="match status" value="1"/>
</dbReference>
<dbReference type="PANTHER" id="PTHR46825">
    <property type="entry name" value="D-ALANYL-D-ALANINE-CARBOXYPEPTIDASE/ENDOPEPTIDASE AMPH"/>
    <property type="match status" value="1"/>
</dbReference>
<keyword evidence="3" id="KW-1185">Reference proteome</keyword>
<dbReference type="InterPro" id="IPR001466">
    <property type="entry name" value="Beta-lactam-related"/>
</dbReference>
<dbReference type="InterPro" id="IPR050491">
    <property type="entry name" value="AmpC-like"/>
</dbReference>
<evidence type="ECO:0000259" key="1">
    <source>
        <dbReference type="Pfam" id="PF00144"/>
    </source>
</evidence>
<organism evidence="2 3">
    <name type="scientific">Brevibacillus centrosporus</name>
    <dbReference type="NCBI Taxonomy" id="54910"/>
    <lineage>
        <taxon>Bacteria</taxon>
        <taxon>Bacillati</taxon>
        <taxon>Bacillota</taxon>
        <taxon>Bacilli</taxon>
        <taxon>Bacillales</taxon>
        <taxon>Paenibacillaceae</taxon>
        <taxon>Brevibacillus</taxon>
    </lineage>
</organism>
<dbReference type="RefSeq" id="WP_092267631.1">
    <property type="nucleotide sequence ID" value="NZ_FORT01000004.1"/>
</dbReference>
<dbReference type="SUPFAM" id="SSF56601">
    <property type="entry name" value="beta-lactamase/transpeptidase-like"/>
    <property type="match status" value="1"/>
</dbReference>
<feature type="domain" description="Beta-lactamase-related" evidence="1">
    <location>
        <begin position="11"/>
        <end position="356"/>
    </location>
</feature>
<protein>
    <submittedName>
        <fullName evidence="2">CubicO group peptidase, beta-lactamase class C family</fullName>
    </submittedName>
</protein>
<sequence>MGKQGWAVLFEAYAQKLIDEFRVPGAMVAVAKNGELFYEKAFGYRDREEQWPVNLDTVFGIGSITKSFSCVAIMQLQEQGKLSVHDPVVTYLPEFRTPDEEQTKAITIHHFMTHTLGFPPLPSLIPAMQRSLEADPTAADLLKAFEAQCQKPIDTFEELMAYIGDLSFELIGKPGEQFSYSNDAFGLLGAIVERVTGKSYEAYVKDHILQPLGMDRSVFHVEELGAVDNCAMLYTPKVQEGVREVLRAPLWWDSPSMRAAGFLKASARDMLQYAELFRTGGLGKGTRIISEESTAQMVTPHAKIDPLRSYGYGLGILPFSEGRTLVQHTGGLKGITAQMFIIPEEGITGILLTNMDDAPITDLTLGLLNSVFERPIDTQYATFANYEASLAELQTCTGTFKSGEGDEVKVRFDENEGKLVLILDKTELPLRPIEKDAFVFTRRGIDTVVHFVRNTEGEVKRFALFSRQLPKVEVVNA</sequence>
<dbReference type="Proteomes" id="UP000198915">
    <property type="component" value="Unassembled WGS sequence"/>
</dbReference>
<dbReference type="PANTHER" id="PTHR46825:SF9">
    <property type="entry name" value="BETA-LACTAMASE-RELATED DOMAIN-CONTAINING PROTEIN"/>
    <property type="match status" value="1"/>
</dbReference>
<dbReference type="EMBL" id="FORT01000004">
    <property type="protein sequence ID" value="SFJ57616.1"/>
    <property type="molecule type" value="Genomic_DNA"/>
</dbReference>
<reference evidence="3" key="1">
    <citation type="submission" date="2016-10" db="EMBL/GenBank/DDBJ databases">
        <authorList>
            <person name="Varghese N."/>
            <person name="Submissions S."/>
        </authorList>
    </citation>
    <scope>NUCLEOTIDE SEQUENCE [LARGE SCALE GENOMIC DNA]</scope>
    <source>
        <strain evidence="3">OK042</strain>
    </source>
</reference>
<name>A0A1I3SJG1_9BACL</name>
<dbReference type="InterPro" id="IPR012338">
    <property type="entry name" value="Beta-lactam/transpept-like"/>
</dbReference>
<evidence type="ECO:0000313" key="2">
    <source>
        <dbReference type="EMBL" id="SFJ57616.1"/>
    </source>
</evidence>
<evidence type="ECO:0000313" key="3">
    <source>
        <dbReference type="Proteomes" id="UP000198915"/>
    </source>
</evidence>
<gene>
    <name evidence="2" type="ORF">SAMN05518846_104160</name>
</gene>
<dbReference type="STRING" id="1884381.SAMN05518846_104160"/>
<accession>A0A1I3SJG1</accession>
<dbReference type="Pfam" id="PF00144">
    <property type="entry name" value="Beta-lactamase"/>
    <property type="match status" value="1"/>
</dbReference>
<proteinExistence type="predicted"/>
<dbReference type="AlphaFoldDB" id="A0A1I3SJG1"/>